<dbReference type="Proteomes" id="UP000597338">
    <property type="component" value="Unassembled WGS sequence"/>
</dbReference>
<proteinExistence type="predicted"/>
<name>A0ABQ1L899_9SPHI</name>
<reference evidence="2" key="1">
    <citation type="journal article" date="2019" name="Int. J. Syst. Evol. Microbiol.">
        <title>The Global Catalogue of Microorganisms (GCM) 10K type strain sequencing project: providing services to taxonomists for standard genome sequencing and annotation.</title>
        <authorList>
            <consortium name="The Broad Institute Genomics Platform"/>
            <consortium name="The Broad Institute Genome Sequencing Center for Infectious Disease"/>
            <person name="Wu L."/>
            <person name="Ma J."/>
        </authorList>
    </citation>
    <scope>NUCLEOTIDE SEQUENCE [LARGE SCALE GENOMIC DNA]</scope>
    <source>
        <strain evidence="2">CGMCC 1.15342</strain>
    </source>
</reference>
<keyword evidence="2" id="KW-1185">Reference proteome</keyword>
<comment type="caution">
    <text evidence="1">The sequence shown here is derived from an EMBL/GenBank/DDBJ whole genome shotgun (WGS) entry which is preliminary data.</text>
</comment>
<gene>
    <name evidence="1" type="ORF">GCM10011386_11480</name>
</gene>
<protein>
    <recommendedName>
        <fullName evidence="3">Addiction module component</fullName>
    </recommendedName>
</protein>
<evidence type="ECO:0000313" key="2">
    <source>
        <dbReference type="Proteomes" id="UP000597338"/>
    </source>
</evidence>
<dbReference type="InterPro" id="IPR020271">
    <property type="entry name" value="Uncharacterised_MJ1172"/>
</dbReference>
<sequence>MDIQMDTYIVHPNKSQEKALRAFLEALKVPFEHQSDETLPQHVIESIKRGQADIDAGRTITFEAFKEKIANKR</sequence>
<dbReference type="Pfam" id="PF10884">
    <property type="entry name" value="DUF2683"/>
    <property type="match status" value="1"/>
</dbReference>
<evidence type="ECO:0000313" key="1">
    <source>
        <dbReference type="EMBL" id="GGC21239.1"/>
    </source>
</evidence>
<organism evidence="1 2">
    <name type="scientific">Parapedobacter defluvii</name>
    <dbReference type="NCBI Taxonomy" id="2045106"/>
    <lineage>
        <taxon>Bacteria</taxon>
        <taxon>Pseudomonadati</taxon>
        <taxon>Bacteroidota</taxon>
        <taxon>Sphingobacteriia</taxon>
        <taxon>Sphingobacteriales</taxon>
        <taxon>Sphingobacteriaceae</taxon>
        <taxon>Parapedobacter</taxon>
    </lineage>
</organism>
<accession>A0ABQ1L899</accession>
<evidence type="ECO:0008006" key="3">
    <source>
        <dbReference type="Google" id="ProtNLM"/>
    </source>
</evidence>
<dbReference type="EMBL" id="BMIK01000002">
    <property type="protein sequence ID" value="GGC21239.1"/>
    <property type="molecule type" value="Genomic_DNA"/>
</dbReference>